<gene>
    <name evidence="1" type="ORF">HMPREF0877_1338</name>
</gene>
<protein>
    <recommendedName>
        <fullName evidence="3">Glycosyltransferase, group 1 family protein</fullName>
    </recommendedName>
</protein>
<dbReference type="Gene3D" id="3.40.50.11090">
    <property type="match status" value="1"/>
</dbReference>
<dbReference type="STRING" id="585506.HMPREF0877_1338"/>
<dbReference type="Gene3D" id="3.40.50.2000">
    <property type="entry name" value="Glycogen Phosphorylase B"/>
    <property type="match status" value="1"/>
</dbReference>
<proteinExistence type="predicted"/>
<dbReference type="HOGENOM" id="CLU_060931_0_0_9"/>
<accession>C5RBJ2</accession>
<name>C5RBJ2_WEIPA</name>
<dbReference type="EMBL" id="ACKU01000021">
    <property type="protein sequence ID" value="EER74418.1"/>
    <property type="molecule type" value="Genomic_DNA"/>
</dbReference>
<evidence type="ECO:0000313" key="1">
    <source>
        <dbReference type="EMBL" id="EER74418.1"/>
    </source>
</evidence>
<dbReference type="eggNOG" id="COG0438">
    <property type="taxonomic scope" value="Bacteria"/>
</dbReference>
<organism evidence="1 2">
    <name type="scientific">Weissella paramesenteroides ATCC 33313</name>
    <dbReference type="NCBI Taxonomy" id="585506"/>
    <lineage>
        <taxon>Bacteria</taxon>
        <taxon>Bacillati</taxon>
        <taxon>Bacillota</taxon>
        <taxon>Bacilli</taxon>
        <taxon>Lactobacillales</taxon>
        <taxon>Lactobacillaceae</taxon>
        <taxon>Weissella</taxon>
    </lineage>
</organism>
<sequence>MEPVNTDMQDIKQGNIHDYDNYLEYFNNKPITQNYKTEYHSVTFVSTGIIPYDGGITTMLHLGTLLSKKGYDVYYQSCVPQKVEDMQTNADFNFPGYQGTCLAEASFSQHHSDIWIATLWETAYLIKNLPGYKMYFVQDYEPYFYPYGDRSQLAKRSYQLGLHMVSLGSWCAEMVRQQCELDSPLDQINFPVDVNHYQYHHRNFQEYPGKKELNLAVYTKFNSPRRAPINIQLLLYNTEKLLAQKNIKLNISYFGTIKTEKFINGKNLGKLNKEQLRELYYNADFGIAPSMTNFSLVPFEMMSCGLPFLDFEEGTGKDFIPDDCCYYTKFNEYDLSHLFEEICNEPTKLERKTKNAKSYLTQITWGKTLTDFLAIIENIERKSGTSTN</sequence>
<reference evidence="1 2" key="1">
    <citation type="submission" date="2009-04" db="EMBL/GenBank/DDBJ databases">
        <authorList>
            <person name="Qin X."/>
            <person name="Bachman B."/>
            <person name="Battles P."/>
            <person name="Bell A."/>
            <person name="Bess C."/>
            <person name="Bickham C."/>
            <person name="Chaboub L."/>
            <person name="Chen D."/>
            <person name="Coyle M."/>
            <person name="Deiros D.R."/>
            <person name="Dinh H."/>
            <person name="Forbes L."/>
            <person name="Fowler G."/>
            <person name="Francisco L."/>
            <person name="Fu Q."/>
            <person name="Gubbala S."/>
            <person name="Hale W."/>
            <person name="Han Y."/>
            <person name="Hemphill L."/>
            <person name="Highlander S.K."/>
            <person name="Hirani K."/>
            <person name="Hogues M."/>
            <person name="Jackson L."/>
            <person name="Jakkamsetti A."/>
            <person name="Javaid M."/>
            <person name="Jiang H."/>
            <person name="Korchina V."/>
            <person name="Kovar C."/>
            <person name="Lara F."/>
            <person name="Lee S."/>
            <person name="Mata R."/>
            <person name="Mathew T."/>
            <person name="Moen C."/>
            <person name="Morales K."/>
            <person name="Munidasa M."/>
            <person name="Nazareth L."/>
            <person name="Ngo R."/>
            <person name="Nguyen L."/>
            <person name="Okwuonu G."/>
            <person name="Ongeri F."/>
            <person name="Patil S."/>
            <person name="Petrosino J."/>
            <person name="Pham C."/>
            <person name="Pham P."/>
            <person name="Pu L.-L."/>
            <person name="Puazo M."/>
            <person name="Raj R."/>
            <person name="Reid J."/>
            <person name="Rouhana J."/>
            <person name="Saada N."/>
            <person name="Shang Y."/>
            <person name="Simmons D."/>
            <person name="Thornton R."/>
            <person name="Warren J."/>
            <person name="Weissenberger G."/>
            <person name="Zhang J."/>
            <person name="Zhang L."/>
            <person name="Zhou C."/>
            <person name="Zhu D."/>
            <person name="Muzny D."/>
            <person name="Worley K."/>
            <person name="Gibbs R."/>
        </authorList>
    </citation>
    <scope>NUCLEOTIDE SEQUENCE [LARGE SCALE GENOMIC DNA]</scope>
    <source>
        <strain evidence="1 2">ATCC 33313</strain>
    </source>
</reference>
<dbReference type="RefSeq" id="WP_002827072.1">
    <property type="nucleotide sequence ID" value="NZ_GG697128.1"/>
</dbReference>
<evidence type="ECO:0008006" key="3">
    <source>
        <dbReference type="Google" id="ProtNLM"/>
    </source>
</evidence>
<dbReference type="Proteomes" id="UP000004528">
    <property type="component" value="Unassembled WGS sequence"/>
</dbReference>
<evidence type="ECO:0000313" key="2">
    <source>
        <dbReference type="Proteomes" id="UP000004528"/>
    </source>
</evidence>
<comment type="caution">
    <text evidence="1">The sequence shown here is derived from an EMBL/GenBank/DDBJ whole genome shotgun (WGS) entry which is preliminary data.</text>
</comment>
<dbReference type="OrthoDB" id="9797829at2"/>
<dbReference type="SUPFAM" id="SSF53756">
    <property type="entry name" value="UDP-Glycosyltransferase/glycogen phosphorylase"/>
    <property type="match status" value="1"/>
</dbReference>
<dbReference type="AlphaFoldDB" id="C5RBJ2"/>
<keyword evidence="2" id="KW-1185">Reference proteome</keyword>